<keyword evidence="6" id="KW-0769">Symport</keyword>
<protein>
    <recommendedName>
        <fullName evidence="14">Sodium/proline symporter</fullName>
    </recommendedName>
</protein>
<dbReference type="PROSITE" id="PS50283">
    <property type="entry name" value="NA_SOLUT_SYMP_3"/>
    <property type="match status" value="1"/>
</dbReference>
<dbReference type="InterPro" id="IPR050277">
    <property type="entry name" value="Sodium:Solute_Symporter"/>
</dbReference>
<dbReference type="InterPro" id="IPR038377">
    <property type="entry name" value="Na/Glc_symporter_sf"/>
</dbReference>
<evidence type="ECO:0000256" key="12">
    <source>
        <dbReference type="SAM" id="Phobius"/>
    </source>
</evidence>
<comment type="similarity">
    <text evidence="2">Belongs to the sodium:solute symporter (SSF) (TC 2.A.21) family.</text>
</comment>
<evidence type="ECO:0000256" key="7">
    <source>
        <dbReference type="ARBA" id="ARBA00022989"/>
    </source>
</evidence>
<keyword evidence="5 12" id="KW-0812">Transmembrane</keyword>
<feature type="transmembrane region" description="Helical" evidence="12">
    <location>
        <begin position="125"/>
        <end position="143"/>
    </location>
</feature>
<dbReference type="GO" id="GO:0015293">
    <property type="term" value="F:symporter activity"/>
    <property type="evidence" value="ECO:0007669"/>
    <property type="project" value="UniProtKB-KW"/>
</dbReference>
<dbReference type="Gene3D" id="1.20.1730.10">
    <property type="entry name" value="Sodium/glucose cotransporter"/>
    <property type="match status" value="1"/>
</dbReference>
<evidence type="ECO:0000256" key="10">
    <source>
        <dbReference type="ARBA" id="ARBA00023136"/>
    </source>
</evidence>
<evidence type="ECO:0008006" key="14">
    <source>
        <dbReference type="Google" id="ProtNLM"/>
    </source>
</evidence>
<feature type="transmembrane region" description="Helical" evidence="12">
    <location>
        <begin position="275"/>
        <end position="297"/>
    </location>
</feature>
<keyword evidence="7 12" id="KW-1133">Transmembrane helix</keyword>
<evidence type="ECO:0000313" key="13">
    <source>
        <dbReference type="EMBL" id="SVA62501.1"/>
    </source>
</evidence>
<name>A0A381XDE6_9ZZZZ</name>
<keyword evidence="4" id="KW-1003">Cell membrane</keyword>
<reference evidence="13" key="1">
    <citation type="submission" date="2018-05" db="EMBL/GenBank/DDBJ databases">
        <authorList>
            <person name="Lanie J.A."/>
            <person name="Ng W.-L."/>
            <person name="Kazmierczak K.M."/>
            <person name="Andrzejewski T.M."/>
            <person name="Davidsen T.M."/>
            <person name="Wayne K.J."/>
            <person name="Tettelin H."/>
            <person name="Glass J.I."/>
            <person name="Rusch D."/>
            <person name="Podicherti R."/>
            <person name="Tsui H.-C.T."/>
            <person name="Winkler M.E."/>
        </authorList>
    </citation>
    <scope>NUCLEOTIDE SEQUENCE</scope>
</reference>
<feature type="non-terminal residue" evidence="13">
    <location>
        <position position="377"/>
    </location>
</feature>
<feature type="transmembrane region" description="Helical" evidence="12">
    <location>
        <begin position="75"/>
        <end position="93"/>
    </location>
</feature>
<dbReference type="AlphaFoldDB" id="A0A381XDE6"/>
<feature type="transmembrane region" description="Helical" evidence="12">
    <location>
        <begin position="6"/>
        <end position="25"/>
    </location>
</feature>
<dbReference type="Pfam" id="PF00474">
    <property type="entry name" value="SSF"/>
    <property type="match status" value="1"/>
</dbReference>
<dbReference type="PANTHER" id="PTHR48086:SF3">
    <property type="entry name" value="SODIUM_PROLINE SYMPORTER"/>
    <property type="match status" value="1"/>
</dbReference>
<dbReference type="InterPro" id="IPR001734">
    <property type="entry name" value="Na/solute_symporter"/>
</dbReference>
<dbReference type="PANTHER" id="PTHR48086">
    <property type="entry name" value="SODIUM/PROLINE SYMPORTER-RELATED"/>
    <property type="match status" value="1"/>
</dbReference>
<evidence type="ECO:0000256" key="2">
    <source>
        <dbReference type="ARBA" id="ARBA00006434"/>
    </source>
</evidence>
<keyword evidence="8" id="KW-0915">Sodium</keyword>
<evidence type="ECO:0000256" key="9">
    <source>
        <dbReference type="ARBA" id="ARBA00023065"/>
    </source>
</evidence>
<evidence type="ECO:0000256" key="11">
    <source>
        <dbReference type="ARBA" id="ARBA00023201"/>
    </source>
</evidence>
<sequence length="377" mass="40063">MSETQWLTFTLAGYIVGMIAIGVWASRRTRNQQDFFLAGGRLGPWIAALSASASSSSAWFLLGVSGAAYTWGLSAVWLLPSTLIGYLVTWLWIGPRLRHLATQTGAVTLSELMFGDYAIDGQNAVIRTASVIILICFVFYVAAQFQGAALAFSSTFGFAPAISIGIGAAIVLMYTLLGGFWAVSLTDSVQAILMLFVAVLLPLICVAAVGGYGEIWAQLQSNGTVVERSLFGPNKGIMAAGFVIGMLSIGAGYPGQPHVVNRFMALRSANSVRQGSYIAIGWMITVMSGMLTLGFCARSLTAGIVEPEQLLFVMSRQMLPPVLAGLMTAGVLSAIMSTADSQLLVAASSISRDWNLEQSRHHSQVLTASRVVVTLVT</sequence>
<evidence type="ECO:0000256" key="8">
    <source>
        <dbReference type="ARBA" id="ARBA00023053"/>
    </source>
</evidence>
<feature type="transmembrane region" description="Helical" evidence="12">
    <location>
        <begin position="189"/>
        <end position="215"/>
    </location>
</feature>
<comment type="subcellular location">
    <subcellularLocation>
        <location evidence="1">Cell membrane</location>
        <topology evidence="1">Multi-pass membrane protein</topology>
    </subcellularLocation>
</comment>
<evidence type="ECO:0000256" key="1">
    <source>
        <dbReference type="ARBA" id="ARBA00004651"/>
    </source>
</evidence>
<keyword evidence="11" id="KW-0739">Sodium transport</keyword>
<evidence type="ECO:0000256" key="6">
    <source>
        <dbReference type="ARBA" id="ARBA00022847"/>
    </source>
</evidence>
<dbReference type="GO" id="GO:0005886">
    <property type="term" value="C:plasma membrane"/>
    <property type="evidence" value="ECO:0007669"/>
    <property type="project" value="UniProtKB-SubCell"/>
</dbReference>
<feature type="transmembrane region" description="Helical" evidence="12">
    <location>
        <begin position="318"/>
        <end position="339"/>
    </location>
</feature>
<accession>A0A381XDE6</accession>
<feature type="transmembrane region" description="Helical" evidence="12">
    <location>
        <begin position="155"/>
        <end position="177"/>
    </location>
</feature>
<organism evidence="13">
    <name type="scientific">marine metagenome</name>
    <dbReference type="NCBI Taxonomy" id="408172"/>
    <lineage>
        <taxon>unclassified sequences</taxon>
        <taxon>metagenomes</taxon>
        <taxon>ecological metagenomes</taxon>
    </lineage>
</organism>
<evidence type="ECO:0000256" key="3">
    <source>
        <dbReference type="ARBA" id="ARBA00022448"/>
    </source>
</evidence>
<evidence type="ECO:0000256" key="4">
    <source>
        <dbReference type="ARBA" id="ARBA00022475"/>
    </source>
</evidence>
<feature type="transmembrane region" description="Helical" evidence="12">
    <location>
        <begin position="236"/>
        <end position="255"/>
    </location>
</feature>
<proteinExistence type="inferred from homology"/>
<dbReference type="EMBL" id="UINC01014695">
    <property type="protein sequence ID" value="SVA62501.1"/>
    <property type="molecule type" value="Genomic_DNA"/>
</dbReference>
<keyword evidence="10 12" id="KW-0472">Membrane</keyword>
<keyword evidence="3" id="KW-0813">Transport</keyword>
<feature type="transmembrane region" description="Helical" evidence="12">
    <location>
        <begin position="45"/>
        <end position="69"/>
    </location>
</feature>
<dbReference type="GO" id="GO:0006814">
    <property type="term" value="P:sodium ion transport"/>
    <property type="evidence" value="ECO:0007669"/>
    <property type="project" value="UniProtKB-KW"/>
</dbReference>
<keyword evidence="9" id="KW-0406">Ion transport</keyword>
<gene>
    <name evidence="13" type="ORF">METZ01_LOCUS115355</name>
</gene>
<evidence type="ECO:0000256" key="5">
    <source>
        <dbReference type="ARBA" id="ARBA00022692"/>
    </source>
</evidence>